<accession>A5GEY8</accession>
<reference evidence="10 11" key="1">
    <citation type="submission" date="2007-05" db="EMBL/GenBank/DDBJ databases">
        <title>Complete sequence of Geobacter uraniireducens Rf4.</title>
        <authorList>
            <consortium name="US DOE Joint Genome Institute"/>
            <person name="Copeland A."/>
            <person name="Lucas S."/>
            <person name="Lapidus A."/>
            <person name="Barry K."/>
            <person name="Detter J.C."/>
            <person name="Glavina del Rio T."/>
            <person name="Hammon N."/>
            <person name="Israni S."/>
            <person name="Dalin E."/>
            <person name="Tice H."/>
            <person name="Pitluck S."/>
            <person name="Chertkov O."/>
            <person name="Brettin T."/>
            <person name="Bruce D."/>
            <person name="Han C."/>
            <person name="Schmutz J."/>
            <person name="Larimer F."/>
            <person name="Land M."/>
            <person name="Hauser L."/>
            <person name="Kyrpides N."/>
            <person name="Mikhailova N."/>
            <person name="Shelobolina E."/>
            <person name="Aklujkar M."/>
            <person name="Lovley D."/>
            <person name="Richardson P."/>
        </authorList>
    </citation>
    <scope>NUCLEOTIDE SEQUENCE [LARGE SCALE GENOMIC DNA]</scope>
    <source>
        <strain evidence="10 11">Rf4</strain>
    </source>
</reference>
<dbReference type="KEGG" id="gur:Gura_1803"/>
<dbReference type="Pfam" id="PF10411">
    <property type="entry name" value="DsbC_N"/>
    <property type="match status" value="1"/>
</dbReference>
<keyword evidence="3 7" id="KW-0732">Signal</keyword>
<dbReference type="AlphaFoldDB" id="A5GEY8"/>
<dbReference type="InterPro" id="IPR009094">
    <property type="entry name" value="DiS-bond_isomerase_DsbC/G_N_sf"/>
</dbReference>
<evidence type="ECO:0000256" key="3">
    <source>
        <dbReference type="ARBA" id="ARBA00022729"/>
    </source>
</evidence>
<sequence length="260" mass="27890">MYRVMVLTGLMLGLSAGSALAMAKEGCGGECVSCHSLSEKEAGTLLKGLGTVKSVKPSPVRGLYELRLEKDGTQAIAYVDYGKKNIIAGQIFDIASRQLVTTKITASPIKAEKIDVGKIPLDNSLVMGNANGTKKLFVFTDPDCPYCANMHAELKKLVEMDKDIAVYVKLFPLEMHPKAYDKSRLILSENSLNLLDTAFSGGKLPEPLAKHSGKGVDETKAFARSVGISSTPTLVLPDGRILPGFRDALAVMRSVNGETQ</sequence>
<proteinExistence type="inferred from homology"/>
<feature type="signal peptide" evidence="7">
    <location>
        <begin position="1"/>
        <end position="21"/>
    </location>
</feature>
<evidence type="ECO:0000259" key="9">
    <source>
        <dbReference type="Pfam" id="PF13098"/>
    </source>
</evidence>
<dbReference type="Pfam" id="PF13098">
    <property type="entry name" value="Thioredoxin_2"/>
    <property type="match status" value="1"/>
</dbReference>
<dbReference type="InterPro" id="IPR051470">
    <property type="entry name" value="Thiol:disulfide_interchange"/>
</dbReference>
<dbReference type="PANTHER" id="PTHR35272:SF3">
    <property type="entry name" value="THIOL:DISULFIDE INTERCHANGE PROTEIN DSBC"/>
    <property type="match status" value="1"/>
</dbReference>
<protein>
    <submittedName>
        <fullName evidence="10">Uncharacterized protein</fullName>
    </submittedName>
</protein>
<dbReference type="SUPFAM" id="SSF54423">
    <property type="entry name" value="DsbC/DsbG N-terminal domain-like"/>
    <property type="match status" value="1"/>
</dbReference>
<evidence type="ECO:0000256" key="4">
    <source>
        <dbReference type="ARBA" id="ARBA00022764"/>
    </source>
</evidence>
<evidence type="ECO:0000256" key="2">
    <source>
        <dbReference type="ARBA" id="ARBA00009813"/>
    </source>
</evidence>
<keyword evidence="5" id="KW-1015">Disulfide bond</keyword>
<evidence type="ECO:0000313" key="10">
    <source>
        <dbReference type="EMBL" id="ABQ25993.1"/>
    </source>
</evidence>
<dbReference type="InterPro" id="IPR012336">
    <property type="entry name" value="Thioredoxin-like_fold"/>
</dbReference>
<feature type="domain" description="Thioredoxin-like fold" evidence="9">
    <location>
        <begin position="130"/>
        <end position="247"/>
    </location>
</feature>
<dbReference type="Proteomes" id="UP000006695">
    <property type="component" value="Chromosome"/>
</dbReference>
<dbReference type="PANTHER" id="PTHR35272">
    <property type="entry name" value="THIOL:DISULFIDE INTERCHANGE PROTEIN DSBC-RELATED"/>
    <property type="match status" value="1"/>
</dbReference>
<evidence type="ECO:0000256" key="6">
    <source>
        <dbReference type="ARBA" id="ARBA00023284"/>
    </source>
</evidence>
<feature type="domain" description="Disulphide bond isomerase DsbC/G N-terminal" evidence="8">
    <location>
        <begin position="50"/>
        <end position="100"/>
    </location>
</feature>
<evidence type="ECO:0000313" key="11">
    <source>
        <dbReference type="Proteomes" id="UP000006695"/>
    </source>
</evidence>
<organism evidence="10 11">
    <name type="scientific">Geotalea uraniireducens (strain Rf4)</name>
    <name type="common">Geobacter uraniireducens</name>
    <dbReference type="NCBI Taxonomy" id="351605"/>
    <lineage>
        <taxon>Bacteria</taxon>
        <taxon>Pseudomonadati</taxon>
        <taxon>Thermodesulfobacteriota</taxon>
        <taxon>Desulfuromonadia</taxon>
        <taxon>Geobacterales</taxon>
        <taxon>Geobacteraceae</taxon>
        <taxon>Geotalea</taxon>
    </lineage>
</organism>
<comment type="similarity">
    <text evidence="2">Belongs to the thioredoxin family. DsbC subfamily.</text>
</comment>
<dbReference type="EMBL" id="CP000698">
    <property type="protein sequence ID" value="ABQ25993.1"/>
    <property type="molecule type" value="Genomic_DNA"/>
</dbReference>
<feature type="chain" id="PRO_5039896456" evidence="7">
    <location>
        <begin position="22"/>
        <end position="260"/>
    </location>
</feature>
<dbReference type="GO" id="GO:0042597">
    <property type="term" value="C:periplasmic space"/>
    <property type="evidence" value="ECO:0007669"/>
    <property type="project" value="UniProtKB-SubCell"/>
</dbReference>
<evidence type="ECO:0000256" key="1">
    <source>
        <dbReference type="ARBA" id="ARBA00004418"/>
    </source>
</evidence>
<evidence type="ECO:0000256" key="7">
    <source>
        <dbReference type="SAM" id="SignalP"/>
    </source>
</evidence>
<dbReference type="Gene3D" id="3.10.450.70">
    <property type="entry name" value="Disulphide bond isomerase, DsbC/G, N-terminal"/>
    <property type="match status" value="1"/>
</dbReference>
<dbReference type="SUPFAM" id="SSF52833">
    <property type="entry name" value="Thioredoxin-like"/>
    <property type="match status" value="1"/>
</dbReference>
<dbReference type="InterPro" id="IPR036249">
    <property type="entry name" value="Thioredoxin-like_sf"/>
</dbReference>
<gene>
    <name evidence="10" type="ordered locus">Gura_1803</name>
</gene>
<name>A5GEY8_GEOUR</name>
<keyword evidence="4" id="KW-0574">Periplasm</keyword>
<dbReference type="InterPro" id="IPR033954">
    <property type="entry name" value="DiS-bond_Isoase_DsbC/G"/>
</dbReference>
<dbReference type="RefSeq" id="WP_011938698.1">
    <property type="nucleotide sequence ID" value="NC_009483.1"/>
</dbReference>
<comment type="subcellular location">
    <subcellularLocation>
        <location evidence="1">Periplasm</location>
    </subcellularLocation>
</comment>
<dbReference type="STRING" id="351605.Gura_1803"/>
<dbReference type="CDD" id="cd03020">
    <property type="entry name" value="DsbA_DsbC_DsbG"/>
    <property type="match status" value="1"/>
</dbReference>
<evidence type="ECO:0000256" key="5">
    <source>
        <dbReference type="ARBA" id="ARBA00023157"/>
    </source>
</evidence>
<keyword evidence="6" id="KW-0676">Redox-active center</keyword>
<dbReference type="InterPro" id="IPR018950">
    <property type="entry name" value="DiS-bond_isomerase_DsbC/G_N"/>
</dbReference>
<keyword evidence="11" id="KW-1185">Reference proteome</keyword>
<dbReference type="HOGENOM" id="CLU_083593_1_1_7"/>
<evidence type="ECO:0000259" key="8">
    <source>
        <dbReference type="Pfam" id="PF10411"/>
    </source>
</evidence>
<dbReference type="Gene3D" id="3.40.30.10">
    <property type="entry name" value="Glutaredoxin"/>
    <property type="match status" value="1"/>
</dbReference>